<sequence>MLVKEYRVILPMTVDEYRIAQLYMIQKKSRLESGTGSGVEIIENKPYTDDDNISGQYTYKVFHIEERIPAWIRSIIPNKNALKAVEEAWNAYPVTKTKYSCHFLDRLSIVIETQYFDDCGVQENVFNLNEEDLKARVVDVMDFVNDPVTHSDFHEEEDPNLYVSKKTGRGPLSANWIKEGKTKLMCAYKLVTVEFRYWGMQTRVEGWIHTLIRQTMTRAHRQAWTWQDEWIGLTIEDIRRLEEQTKAHLSKVMSETNNEKGTEEHEWETSSASDTFYDCPDHFSSISINDKPSLVRWSSELMVAGSSESRTTDISKPSTSIDSSLLILIFHSHVFSDAMTELKASDADTFKSVIDLLITTHYPKLKGKVHVKRVNVGFALNPVIDKISKLCPHFGAYHPSLALLVMSYGMECYLEAMKEAVTQANKVYQEFLEENHSSGPNGFNGDIYTVGDCLSGLLLYGILAEDFKLHRNDSISMHRTPVSKHSDNKFSFKTKNQDIDQESIVSSWEVESSHEIFIRPEFAFHVNSTFLLGCPLALVLMQKNNEDNDMGKLKCDQLFNLYYPLDPCAVRIEPVLNSQLSMLPPVNVPRYQRFPLGDGKHFEFDVTTVECAMLWGAYRIDHQLFCPSDMKTLSSLSLPNILQASYWESKDVASFLLRQFAKSNDIPLIAMQNVDLRNNSSLILPKQQWTRRRTKYKIANLGANHRGNDVIYIQGKQEQTISAKFHYGPLDLVALSHERVGLFICTQGGEWHHLTNVLTDNHGRLNYTLDKSELLPIGKHQIKMVVLGDYTYMDMYVVVVLENSPFVIFSIDGALTQSVSITGRDPRVRPGAVDLVRYWQSLNYQIIYITARPDMQQKVVATWMNKHSFPWGLFFFNTCFSTDPLRQKTNQLRSLLEGLRAHAAYGSAKDVDVYCNANIGADRIFSITHKKSGCINIEDYGDHLRELQMKDLGDLSIQHATFARRSGKFGAVN</sequence>
<reference evidence="2" key="1">
    <citation type="submission" date="2016-11" db="UniProtKB">
        <authorList>
            <consortium name="WormBaseParasite"/>
        </authorList>
    </citation>
    <scope>IDENTIFICATION</scope>
    <source>
        <strain evidence="2">KR3021</strain>
    </source>
</reference>
<dbReference type="Proteomes" id="UP000095286">
    <property type="component" value="Unplaced"/>
</dbReference>
<organism evidence="1 2">
    <name type="scientific">Rhabditophanes sp. KR3021</name>
    <dbReference type="NCBI Taxonomy" id="114890"/>
    <lineage>
        <taxon>Eukaryota</taxon>
        <taxon>Metazoa</taxon>
        <taxon>Ecdysozoa</taxon>
        <taxon>Nematoda</taxon>
        <taxon>Chromadorea</taxon>
        <taxon>Rhabditida</taxon>
        <taxon>Tylenchina</taxon>
        <taxon>Panagrolaimomorpha</taxon>
        <taxon>Strongyloidoidea</taxon>
        <taxon>Alloionematidae</taxon>
        <taxon>Rhabditophanes</taxon>
    </lineage>
</organism>
<accession>A0AC35TN75</accession>
<name>A0AC35TN75_9BILA</name>
<dbReference type="WBParaSite" id="RSKR_0000219200.1">
    <property type="protein sequence ID" value="RSKR_0000219200.1"/>
    <property type="gene ID" value="RSKR_0000219200"/>
</dbReference>
<evidence type="ECO:0000313" key="2">
    <source>
        <dbReference type="WBParaSite" id="RSKR_0000219200.1"/>
    </source>
</evidence>
<protein>
    <submittedName>
        <fullName evidence="2">DDHD domain-containing protein</fullName>
    </submittedName>
</protein>
<evidence type="ECO:0000313" key="1">
    <source>
        <dbReference type="Proteomes" id="UP000095286"/>
    </source>
</evidence>
<proteinExistence type="predicted"/>